<dbReference type="AlphaFoldDB" id="A0A3D9HZC4"/>
<keyword evidence="2" id="KW-0472">Membrane</keyword>
<feature type="region of interest" description="Disordered" evidence="1">
    <location>
        <begin position="54"/>
        <end position="186"/>
    </location>
</feature>
<keyword evidence="2" id="KW-1133">Transmembrane helix</keyword>
<evidence type="ECO:0000313" key="3">
    <source>
        <dbReference type="EMBL" id="RED54844.1"/>
    </source>
</evidence>
<feature type="compositionally biased region" description="Polar residues" evidence="1">
    <location>
        <begin position="109"/>
        <end position="127"/>
    </location>
</feature>
<accession>A0A3D9HZC4</accession>
<proteinExistence type="predicted"/>
<evidence type="ECO:0000313" key="4">
    <source>
        <dbReference type="Proteomes" id="UP000256869"/>
    </source>
</evidence>
<keyword evidence="4" id="KW-1185">Reference proteome</keyword>
<feature type="compositionally biased region" description="Polar residues" evidence="1">
    <location>
        <begin position="157"/>
        <end position="180"/>
    </location>
</feature>
<organism evidence="3 4">
    <name type="scientific">Cohnella lupini</name>
    <dbReference type="NCBI Taxonomy" id="1294267"/>
    <lineage>
        <taxon>Bacteria</taxon>
        <taxon>Bacillati</taxon>
        <taxon>Bacillota</taxon>
        <taxon>Bacilli</taxon>
        <taxon>Bacillales</taxon>
        <taxon>Paenibacillaceae</taxon>
        <taxon>Cohnella</taxon>
    </lineage>
</organism>
<evidence type="ECO:0000256" key="2">
    <source>
        <dbReference type="SAM" id="Phobius"/>
    </source>
</evidence>
<gene>
    <name evidence="3" type="ORF">DFP95_121101</name>
</gene>
<dbReference type="Proteomes" id="UP000256869">
    <property type="component" value="Unassembled WGS sequence"/>
</dbReference>
<evidence type="ECO:0000256" key="1">
    <source>
        <dbReference type="SAM" id="MobiDB-lite"/>
    </source>
</evidence>
<sequence>MGNKRRRRSRRRGSFKPDPIIATLASIAVFLVIVWAALYWNESSGRSLIVHADQPEAEASIGESPSPLSELEGDLPPTDSETSMDDEPAEGANEATDEQPEGEALNPAHESNGTTNNPDSTSNTADPESNDEPDSGLTVPTDSGSPIESEPDLPIESDQNSPDVSPVNSPDESPANSPISLTERYEQDIKEVQAACTKEMKEALNGAESSLEQLDRRDPVALQAWNEKWTNKLSEAESDCDGEFQEVIQNAEHDSVSPALIEEWKQTFIESKEELRKESKAKLTQLVGG</sequence>
<reference evidence="3 4" key="1">
    <citation type="submission" date="2018-07" db="EMBL/GenBank/DDBJ databases">
        <title>Genomic Encyclopedia of Type Strains, Phase III (KMG-III): the genomes of soil and plant-associated and newly described type strains.</title>
        <authorList>
            <person name="Whitman W."/>
        </authorList>
    </citation>
    <scope>NUCLEOTIDE SEQUENCE [LARGE SCALE GENOMIC DNA]</scope>
    <source>
        <strain evidence="3 4">CECT 8236</strain>
    </source>
</reference>
<dbReference type="RefSeq" id="WP_115995198.1">
    <property type="nucleotide sequence ID" value="NZ_QRDY01000021.1"/>
</dbReference>
<protein>
    <submittedName>
        <fullName evidence="3">Uncharacterized protein</fullName>
    </submittedName>
</protein>
<keyword evidence="2" id="KW-0812">Transmembrane</keyword>
<dbReference type="EMBL" id="QRDY01000021">
    <property type="protein sequence ID" value="RED54844.1"/>
    <property type="molecule type" value="Genomic_DNA"/>
</dbReference>
<feature type="compositionally biased region" description="Acidic residues" evidence="1">
    <location>
        <begin position="82"/>
        <end position="101"/>
    </location>
</feature>
<name>A0A3D9HZC4_9BACL</name>
<comment type="caution">
    <text evidence="3">The sequence shown here is derived from an EMBL/GenBank/DDBJ whole genome shotgun (WGS) entry which is preliminary data.</text>
</comment>
<feature type="transmembrane region" description="Helical" evidence="2">
    <location>
        <begin position="20"/>
        <end position="40"/>
    </location>
</feature>
<dbReference type="OrthoDB" id="2601662at2"/>